<dbReference type="InterPro" id="IPR000182">
    <property type="entry name" value="GNAT_dom"/>
</dbReference>
<gene>
    <name evidence="2" type="ordered locus">SAR116_0491</name>
</gene>
<reference evidence="2 3" key="1">
    <citation type="journal article" date="2010" name="J. Bacteriol.">
        <title>Complete genome sequence of "Candidatus Puniceispirillum marinum" IMCC1322, a representative of the SAR116 clade in the Alphaproteobacteria.</title>
        <authorList>
            <person name="Oh H.M."/>
            <person name="Kwon K.K."/>
            <person name="Kang I."/>
            <person name="Kang S.G."/>
            <person name="Lee J.H."/>
            <person name="Kim S.J."/>
            <person name="Cho J.C."/>
        </authorList>
    </citation>
    <scope>NUCLEOTIDE SEQUENCE [LARGE SCALE GENOMIC DNA]</scope>
    <source>
        <strain evidence="2 3">IMCC1322</strain>
    </source>
</reference>
<dbReference type="STRING" id="488538.SAR116_0491"/>
<dbReference type="PROSITE" id="PS51186">
    <property type="entry name" value="GNAT"/>
    <property type="match status" value="1"/>
</dbReference>
<sequence length="185" mass="21291">MSSIIVREMTLAEHMLVADYWGNASDSHLLALGVDKTKLPSRGQWVKTLTDQFHTSLSERHMFYLGWEFQGDLVGHSNMSPFTYGKTGMIHMHIWDDANRGQGIAKSCLGQSIAMFFDILNLQMIICEPYAQNIGPNKVLQSLGFRPVKRYWTTPGPINLQQEVNRHEIYKQEQVTRNVYTRPFQ</sequence>
<protein>
    <recommendedName>
        <fullName evidence="1">N-acetyltransferase domain-containing protein</fullName>
    </recommendedName>
</protein>
<evidence type="ECO:0000313" key="2">
    <source>
        <dbReference type="EMBL" id="ADE38734.1"/>
    </source>
</evidence>
<dbReference type="HOGENOM" id="CLU_1567710_0_0_5"/>
<dbReference type="Pfam" id="PF13302">
    <property type="entry name" value="Acetyltransf_3"/>
    <property type="match status" value="1"/>
</dbReference>
<dbReference type="SUPFAM" id="SSF55729">
    <property type="entry name" value="Acyl-CoA N-acyltransferases (Nat)"/>
    <property type="match status" value="1"/>
</dbReference>
<keyword evidence="3" id="KW-1185">Reference proteome</keyword>
<dbReference type="Proteomes" id="UP000007460">
    <property type="component" value="Chromosome"/>
</dbReference>
<proteinExistence type="predicted"/>
<dbReference type="EMBL" id="CP001751">
    <property type="protein sequence ID" value="ADE38734.1"/>
    <property type="molecule type" value="Genomic_DNA"/>
</dbReference>
<evidence type="ECO:0000259" key="1">
    <source>
        <dbReference type="PROSITE" id="PS51186"/>
    </source>
</evidence>
<dbReference type="KEGG" id="apb:SAR116_0491"/>
<feature type="domain" description="N-acetyltransferase" evidence="1">
    <location>
        <begin position="4"/>
        <end position="165"/>
    </location>
</feature>
<dbReference type="eggNOG" id="COG1670">
    <property type="taxonomic scope" value="Bacteria"/>
</dbReference>
<name>D5BR20_PUNMI</name>
<organism evidence="2 3">
    <name type="scientific">Puniceispirillum marinum (strain IMCC1322)</name>
    <dbReference type="NCBI Taxonomy" id="488538"/>
    <lineage>
        <taxon>Bacteria</taxon>
        <taxon>Pseudomonadati</taxon>
        <taxon>Pseudomonadota</taxon>
        <taxon>Alphaproteobacteria</taxon>
        <taxon>Candidatus Puniceispirillales</taxon>
        <taxon>Candidatus Puniceispirillaceae</taxon>
        <taxon>Candidatus Puniceispirillum</taxon>
    </lineage>
</organism>
<dbReference type="AlphaFoldDB" id="D5BR20"/>
<dbReference type="Gene3D" id="3.40.630.30">
    <property type="match status" value="1"/>
</dbReference>
<dbReference type="InterPro" id="IPR016181">
    <property type="entry name" value="Acyl_CoA_acyltransferase"/>
</dbReference>
<dbReference type="RefSeq" id="WP_013045363.1">
    <property type="nucleotide sequence ID" value="NC_014010.1"/>
</dbReference>
<dbReference type="OrthoDB" id="8221510at2"/>
<accession>D5BR20</accession>
<dbReference type="GO" id="GO:0016747">
    <property type="term" value="F:acyltransferase activity, transferring groups other than amino-acyl groups"/>
    <property type="evidence" value="ECO:0007669"/>
    <property type="project" value="InterPro"/>
</dbReference>
<evidence type="ECO:0000313" key="3">
    <source>
        <dbReference type="Proteomes" id="UP000007460"/>
    </source>
</evidence>